<dbReference type="RefSeq" id="WP_197674138.1">
    <property type="nucleotide sequence ID" value="NZ_BDGS01000001.1"/>
</dbReference>
<evidence type="ECO:0000256" key="4">
    <source>
        <dbReference type="ARBA" id="ARBA00023033"/>
    </source>
</evidence>
<dbReference type="CDD" id="cd01094">
    <property type="entry name" value="Alkanesulfonate_monoxygenase"/>
    <property type="match status" value="1"/>
</dbReference>
<protein>
    <submittedName>
        <fullName evidence="6">LLM class flavin-dependent oxidoreductase</fullName>
    </submittedName>
</protein>
<name>A0AAW6P773_9PSED</name>
<comment type="caution">
    <text evidence="6">The sequence shown here is derived from an EMBL/GenBank/DDBJ whole genome shotgun (WGS) entry which is preliminary data.</text>
</comment>
<dbReference type="Gene3D" id="3.20.20.30">
    <property type="entry name" value="Luciferase-like domain"/>
    <property type="match status" value="1"/>
</dbReference>
<gene>
    <name evidence="6" type="ORF">P3W55_18055</name>
</gene>
<dbReference type="AlphaFoldDB" id="A0AAW6P773"/>
<evidence type="ECO:0000313" key="7">
    <source>
        <dbReference type="Proteomes" id="UP001220662"/>
    </source>
</evidence>
<feature type="domain" description="Luciferase-like" evidence="5">
    <location>
        <begin position="28"/>
        <end position="324"/>
    </location>
</feature>
<dbReference type="Proteomes" id="UP001220662">
    <property type="component" value="Unassembled WGS sequence"/>
</dbReference>
<dbReference type="EMBL" id="JARJLR010000292">
    <property type="protein sequence ID" value="MDF3843621.1"/>
    <property type="molecule type" value="Genomic_DNA"/>
</dbReference>
<evidence type="ECO:0000313" key="6">
    <source>
        <dbReference type="EMBL" id="MDF3843621.1"/>
    </source>
</evidence>
<dbReference type="InterPro" id="IPR011251">
    <property type="entry name" value="Luciferase-like_dom"/>
</dbReference>
<dbReference type="GO" id="GO:0008726">
    <property type="term" value="F:alkanesulfonate monooxygenase activity"/>
    <property type="evidence" value="ECO:0007669"/>
    <property type="project" value="TreeGrafter"/>
</dbReference>
<evidence type="ECO:0000256" key="1">
    <source>
        <dbReference type="ARBA" id="ARBA00022630"/>
    </source>
</evidence>
<dbReference type="PANTHER" id="PTHR42847:SF9">
    <property type="entry name" value="BLL6451 PROTEIN"/>
    <property type="match status" value="1"/>
</dbReference>
<dbReference type="GO" id="GO:0046306">
    <property type="term" value="P:alkanesulfonate catabolic process"/>
    <property type="evidence" value="ECO:0007669"/>
    <property type="project" value="TreeGrafter"/>
</dbReference>
<keyword evidence="4" id="KW-0503">Monooxygenase</keyword>
<dbReference type="SUPFAM" id="SSF51679">
    <property type="entry name" value="Bacterial luciferase-like"/>
    <property type="match status" value="1"/>
</dbReference>
<sequence>MPHNNNEERQQMVKIFTVDSPFENNVPSPEALARQARKWEAAEVIDYVLCGYSSLWPHNLVTSPLLFAESSRVKLIVAHRPGVMHPAAAARCFATMDVMSGARLAINFVTGSSDKDVHREGDYADKATRYERAGEYVEVMKRCWSEPKSFDYQGEFYRAEAVRQLLRPLKNHVPVFMGGDSDAAIEFGARHADTYMLWGEPLAGTRERIERVLAAAEKHGRKPEFSLSLRLFLGDTDEAAWAAAHAAEDTILAAQGSNRFARSSAGDTSVGRERQLSLTNADVHDDCFWSGLVKLLGGFANSAALVGTPDRVMATLKQYHALGIGAFLFTGGADGLWEPSLKDFLVRVKQELQ</sequence>
<proteinExistence type="predicted"/>
<keyword evidence="2" id="KW-0288">FMN</keyword>
<dbReference type="PANTHER" id="PTHR42847">
    <property type="entry name" value="ALKANESULFONATE MONOOXYGENASE"/>
    <property type="match status" value="1"/>
</dbReference>
<keyword evidence="1" id="KW-0285">Flavoprotein</keyword>
<organism evidence="6 7">
    <name type="scientific">Pseudomonas citronellolis</name>
    <dbReference type="NCBI Taxonomy" id="53408"/>
    <lineage>
        <taxon>Bacteria</taxon>
        <taxon>Pseudomonadati</taxon>
        <taxon>Pseudomonadota</taxon>
        <taxon>Gammaproteobacteria</taxon>
        <taxon>Pseudomonadales</taxon>
        <taxon>Pseudomonadaceae</taxon>
        <taxon>Pseudomonas</taxon>
    </lineage>
</organism>
<evidence type="ECO:0000256" key="3">
    <source>
        <dbReference type="ARBA" id="ARBA00023002"/>
    </source>
</evidence>
<dbReference type="InterPro" id="IPR050172">
    <property type="entry name" value="SsuD_RutA_monooxygenase"/>
</dbReference>
<dbReference type="InterPro" id="IPR036661">
    <property type="entry name" value="Luciferase-like_sf"/>
</dbReference>
<keyword evidence="3" id="KW-0560">Oxidoreductase</keyword>
<accession>A0AAW6P773</accession>
<reference evidence="6" key="1">
    <citation type="submission" date="2023-03" db="EMBL/GenBank/DDBJ databases">
        <title>Draft assemblies of triclosan tolerant bacteria isolated from returned activated sludge.</title>
        <authorList>
            <person name="Van Hamelsveld S."/>
        </authorList>
    </citation>
    <scope>NUCLEOTIDE SEQUENCE</scope>
    <source>
        <strain evidence="6">GW210015_S63</strain>
    </source>
</reference>
<dbReference type="Pfam" id="PF00296">
    <property type="entry name" value="Bac_luciferase"/>
    <property type="match status" value="1"/>
</dbReference>
<evidence type="ECO:0000256" key="2">
    <source>
        <dbReference type="ARBA" id="ARBA00022643"/>
    </source>
</evidence>
<evidence type="ECO:0000259" key="5">
    <source>
        <dbReference type="Pfam" id="PF00296"/>
    </source>
</evidence>